<proteinExistence type="predicted"/>
<organism evidence="1">
    <name type="scientific">Cucumis melo</name>
    <name type="common">Muskmelon</name>
    <dbReference type="NCBI Taxonomy" id="3656"/>
    <lineage>
        <taxon>Eukaryota</taxon>
        <taxon>Viridiplantae</taxon>
        <taxon>Streptophyta</taxon>
        <taxon>Embryophyta</taxon>
        <taxon>Tracheophyta</taxon>
        <taxon>Spermatophyta</taxon>
        <taxon>Magnoliopsida</taxon>
        <taxon>eudicotyledons</taxon>
        <taxon>Gunneridae</taxon>
        <taxon>Pentapetalae</taxon>
        <taxon>rosids</taxon>
        <taxon>fabids</taxon>
        <taxon>Cucurbitales</taxon>
        <taxon>Cucurbitaceae</taxon>
        <taxon>Benincaseae</taxon>
        <taxon>Cucumis</taxon>
    </lineage>
</organism>
<sequence length="75" mass="8405">MVSLSFCSCFSHHILFSFREEEDWQWGLIGGGPGGISTTESCPTELTNDEAMNSMEESGKRDMILCFLLEDPWPA</sequence>
<accession>A0A9I9CS92</accession>
<evidence type="ECO:0000313" key="1">
    <source>
        <dbReference type="EnsemblPlants" id="MELO3C007748.2.1"/>
    </source>
</evidence>
<dbReference type="AlphaFoldDB" id="A0A9I9CS92"/>
<name>A0A9I9CS92_CUCME</name>
<reference evidence="1" key="1">
    <citation type="submission" date="2023-03" db="UniProtKB">
        <authorList>
            <consortium name="EnsemblPlants"/>
        </authorList>
    </citation>
    <scope>IDENTIFICATION</scope>
</reference>
<dbReference type="EnsemblPlants" id="MELO3C007748.2.1">
    <property type="protein sequence ID" value="MELO3C007748.2.1"/>
    <property type="gene ID" value="MELO3C007748.2"/>
</dbReference>
<dbReference type="Gramene" id="MELO3C007748.2.1">
    <property type="protein sequence ID" value="MELO3C007748.2.1"/>
    <property type="gene ID" value="MELO3C007748.2"/>
</dbReference>
<protein>
    <submittedName>
        <fullName evidence="1">Uncharacterized protein</fullName>
    </submittedName>
</protein>